<protein>
    <submittedName>
        <fullName evidence="1">Uncharacterized protein</fullName>
    </submittedName>
</protein>
<gene>
    <name evidence="1" type="ORF">ELLFYP34_00560</name>
</gene>
<sequence length="105" mass="10837">MIRHRTAAILFSILLILGLSAMGTGRAYAAQQPARNPLYADQSAGQEPAADGENAAEVVEGSPTPLAQPIDGKNGPSPLMLCGIAAVVVAVVTAAVILRKARKFE</sequence>
<reference evidence="1" key="1">
    <citation type="submission" date="2019-11" db="EMBL/GenBank/DDBJ databases">
        <authorList>
            <person name="Feng L."/>
        </authorList>
    </citation>
    <scope>NUCLEOTIDE SEQUENCE</scope>
    <source>
        <strain evidence="1">ElimosumLFYP34</strain>
    </source>
</reference>
<organism evidence="1">
    <name type="scientific">Eubacterium limosum</name>
    <dbReference type="NCBI Taxonomy" id="1736"/>
    <lineage>
        <taxon>Bacteria</taxon>
        <taxon>Bacillati</taxon>
        <taxon>Bacillota</taxon>
        <taxon>Clostridia</taxon>
        <taxon>Eubacteriales</taxon>
        <taxon>Eubacteriaceae</taxon>
        <taxon>Eubacterium</taxon>
    </lineage>
</organism>
<name>A0A6N3FRZ5_EUBLI</name>
<dbReference type="EMBL" id="CACRTR010000012">
    <property type="protein sequence ID" value="VYU55028.1"/>
    <property type="molecule type" value="Genomic_DNA"/>
</dbReference>
<accession>A0A6N3FRZ5</accession>
<proteinExistence type="predicted"/>
<evidence type="ECO:0000313" key="1">
    <source>
        <dbReference type="EMBL" id="VYU55028.1"/>
    </source>
</evidence>
<dbReference type="AlphaFoldDB" id="A0A6N3FRZ5"/>